<evidence type="ECO:0000313" key="3">
    <source>
        <dbReference type="Ensembl" id="ENSLACP00000005845.1"/>
    </source>
</evidence>
<dbReference type="Pfam" id="PF02023">
    <property type="entry name" value="SCAN"/>
    <property type="match status" value="1"/>
</dbReference>
<proteinExistence type="predicted"/>
<feature type="domain" description="SCAN box" evidence="2">
    <location>
        <begin position="157"/>
        <end position="232"/>
    </location>
</feature>
<dbReference type="PROSITE" id="PS00141">
    <property type="entry name" value="ASP_PROTEASE"/>
    <property type="match status" value="1"/>
</dbReference>
<dbReference type="SUPFAM" id="SSF47353">
    <property type="entry name" value="Retrovirus capsid dimerization domain-like"/>
    <property type="match status" value="1"/>
</dbReference>
<reference evidence="3" key="3">
    <citation type="submission" date="2025-09" db="UniProtKB">
        <authorList>
            <consortium name="Ensembl"/>
        </authorList>
    </citation>
    <scope>IDENTIFICATION</scope>
</reference>
<keyword evidence="1" id="KW-0175">Coiled coil</keyword>
<dbReference type="Gene3D" id="1.10.4020.10">
    <property type="entry name" value="DNA breaking-rejoining enzymes"/>
    <property type="match status" value="1"/>
</dbReference>
<dbReference type="Ensembl" id="ENSLACT00000005897.1">
    <property type="protein sequence ID" value="ENSLACP00000005845.1"/>
    <property type="gene ID" value="ENSLACG00000005193.1"/>
</dbReference>
<dbReference type="InterPro" id="IPR003309">
    <property type="entry name" value="SCAN_dom"/>
</dbReference>
<accession>H3A874</accession>
<dbReference type="EMBL" id="AFYH01231099">
    <property type="status" value="NOT_ANNOTATED_CDS"/>
    <property type="molecule type" value="Genomic_DNA"/>
</dbReference>
<keyword evidence="4" id="KW-1185">Reference proteome</keyword>
<reference evidence="3" key="2">
    <citation type="submission" date="2025-08" db="UniProtKB">
        <authorList>
            <consortium name="Ensembl"/>
        </authorList>
    </citation>
    <scope>IDENTIFICATION</scope>
</reference>
<dbReference type="PROSITE" id="PS50804">
    <property type="entry name" value="SCAN_BOX"/>
    <property type="match status" value="1"/>
</dbReference>
<dbReference type="SMART" id="SM00431">
    <property type="entry name" value="SCAN"/>
    <property type="match status" value="1"/>
</dbReference>
<dbReference type="InterPro" id="IPR038269">
    <property type="entry name" value="SCAN_sf"/>
</dbReference>
<dbReference type="InterPro" id="IPR001969">
    <property type="entry name" value="Aspartic_peptidase_AS"/>
</dbReference>
<sequence length="358" mass="40389">ARVLQEANRAQREAAVVQLETNRLQHERTNQLLEAQHETNQILVNQATQNKVEIQELRQMLNQIGKDKTSARPIRASLLLQKMTPEDDIEAYLLAFERCAERKSWPRKQWAGTVAPFLVGDAQKAYFDLEPEAVMDYSTLKAKILARAGVTPTVQAQRFHLWSYQEGKAPRSQMFDLIHLTQRWLQPENNSAARIVELVVMDRYLHALPSGIRKWVGQGDPSNTQELIALVERQIAAEELVKTTSTMAQGGAEERSRTVKGLMGMGGGKQQGSKDITNGKGVDKMIRCYRCNKPGHIAIQSPMNKEPIQCREMGDWRWDNKFIRTNGKETVALIDSGSTMTLISTSLIRPSSVNQAKK</sequence>
<dbReference type="HOGENOM" id="CLU_066570_0_0_1"/>
<organism evidence="3 4">
    <name type="scientific">Latimeria chalumnae</name>
    <name type="common">Coelacanth</name>
    <dbReference type="NCBI Taxonomy" id="7897"/>
    <lineage>
        <taxon>Eukaryota</taxon>
        <taxon>Metazoa</taxon>
        <taxon>Chordata</taxon>
        <taxon>Craniata</taxon>
        <taxon>Vertebrata</taxon>
        <taxon>Euteleostomi</taxon>
        <taxon>Coelacanthiformes</taxon>
        <taxon>Coelacanthidae</taxon>
        <taxon>Latimeria</taxon>
    </lineage>
</organism>
<feature type="coiled-coil region" evidence="1">
    <location>
        <begin position="7"/>
        <end position="36"/>
    </location>
</feature>
<evidence type="ECO:0000256" key="1">
    <source>
        <dbReference type="SAM" id="Coils"/>
    </source>
</evidence>
<dbReference type="GeneTree" id="ENSGT00940000159113"/>
<evidence type="ECO:0000259" key="2">
    <source>
        <dbReference type="PROSITE" id="PS50804"/>
    </source>
</evidence>
<protein>
    <recommendedName>
        <fullName evidence="2">SCAN box domain-containing protein</fullName>
    </recommendedName>
</protein>
<dbReference type="OMA" id="DEWGHIL"/>
<dbReference type="GO" id="GO:0006508">
    <property type="term" value="P:proteolysis"/>
    <property type="evidence" value="ECO:0007669"/>
    <property type="project" value="InterPro"/>
</dbReference>
<reference evidence="4" key="1">
    <citation type="submission" date="2011-08" db="EMBL/GenBank/DDBJ databases">
        <title>The draft genome of Latimeria chalumnae.</title>
        <authorList>
            <person name="Di Palma F."/>
            <person name="Alfoldi J."/>
            <person name="Johnson J."/>
            <person name="Berlin A."/>
            <person name="Gnerre S."/>
            <person name="Jaffe D."/>
            <person name="MacCallum I."/>
            <person name="Young S."/>
            <person name="Walker B.J."/>
            <person name="Lander E."/>
            <person name="Lindblad-Toh K."/>
        </authorList>
    </citation>
    <scope>NUCLEOTIDE SEQUENCE [LARGE SCALE GENOMIC DNA]</scope>
    <source>
        <strain evidence="4">Wild caught</strain>
    </source>
</reference>
<dbReference type="PANTHER" id="PTHR46888:SF15">
    <property type="entry name" value="ZINC FINGER AND SCAN DOMAIN-CONTAINING PROTEIN 12-LIKE"/>
    <property type="match status" value="1"/>
</dbReference>
<dbReference type="FunCoup" id="H3A874">
    <property type="interactions" value="4312"/>
</dbReference>
<dbReference type="eggNOG" id="KOG1721">
    <property type="taxonomic scope" value="Eukaryota"/>
</dbReference>
<dbReference type="AlphaFoldDB" id="H3A874"/>
<dbReference type="PANTHER" id="PTHR46888">
    <property type="entry name" value="ZINC KNUCKLE DOMAINCONTAINING PROTEIN-RELATED"/>
    <property type="match status" value="1"/>
</dbReference>
<dbReference type="Proteomes" id="UP000008672">
    <property type="component" value="Unassembled WGS sequence"/>
</dbReference>
<dbReference type="GO" id="GO:0004190">
    <property type="term" value="F:aspartic-type endopeptidase activity"/>
    <property type="evidence" value="ECO:0007669"/>
    <property type="project" value="InterPro"/>
</dbReference>
<name>H3A874_LATCH</name>
<dbReference type="InParanoid" id="H3A874"/>
<evidence type="ECO:0000313" key="4">
    <source>
        <dbReference type="Proteomes" id="UP000008672"/>
    </source>
</evidence>